<proteinExistence type="inferred from homology"/>
<dbReference type="EMBL" id="BAHD01000017">
    <property type="protein sequence ID" value="GAB95225.1"/>
    <property type="molecule type" value="Genomic_DNA"/>
</dbReference>
<dbReference type="EC" id="3.1.4.58" evidence="2"/>
<dbReference type="GO" id="GO:0004113">
    <property type="term" value="F:2',3'-cyclic-nucleotide 3'-phosphodiesterase activity"/>
    <property type="evidence" value="ECO:0007669"/>
    <property type="project" value="InterPro"/>
</dbReference>
<comment type="catalytic activity">
    <reaction evidence="2">
        <text>a 3'-end 2',3'-cyclophospho-ribonucleotide-RNA + H2O = a 3'-end 2'-phospho-ribonucleotide-RNA + H(+)</text>
        <dbReference type="Rhea" id="RHEA:11828"/>
        <dbReference type="Rhea" id="RHEA-COMP:10464"/>
        <dbReference type="Rhea" id="RHEA-COMP:17353"/>
        <dbReference type="ChEBI" id="CHEBI:15377"/>
        <dbReference type="ChEBI" id="CHEBI:15378"/>
        <dbReference type="ChEBI" id="CHEBI:83064"/>
        <dbReference type="ChEBI" id="CHEBI:173113"/>
        <dbReference type="EC" id="3.1.4.58"/>
    </reaction>
</comment>
<dbReference type="RefSeq" id="WP_006591757.1">
    <property type="nucleotide sequence ID" value="NZ_BAHD01000017.1"/>
</dbReference>
<evidence type="ECO:0000313" key="3">
    <source>
        <dbReference type="EMBL" id="GAB95225.1"/>
    </source>
</evidence>
<evidence type="ECO:0000256" key="1">
    <source>
        <dbReference type="ARBA" id="ARBA00022801"/>
    </source>
</evidence>
<keyword evidence="4" id="KW-1185">Reference proteome</keyword>
<reference evidence="3 4" key="1">
    <citation type="submission" date="2012-08" db="EMBL/GenBank/DDBJ databases">
        <title>Whole genome shotgun sequence of Kineosphaera limosa NBRC 100340.</title>
        <authorList>
            <person name="Yoshida I."/>
            <person name="Isaki S."/>
            <person name="Hosoyama A."/>
            <person name="Tsuchikane K."/>
            <person name="Katsumata H."/>
            <person name="Ando Y."/>
            <person name="Ohji S."/>
            <person name="Hamada M."/>
            <person name="Tamura T."/>
            <person name="Yamazoe A."/>
            <person name="Yamazaki S."/>
            <person name="Fujita N."/>
        </authorList>
    </citation>
    <scope>NUCLEOTIDE SEQUENCE [LARGE SCALE GENOMIC DNA]</scope>
    <source>
        <strain evidence="3 4">NBRC 100340</strain>
    </source>
</reference>
<dbReference type="GO" id="GO:0016874">
    <property type="term" value="F:ligase activity"/>
    <property type="evidence" value="ECO:0007669"/>
    <property type="project" value="UniProtKB-KW"/>
</dbReference>
<dbReference type="NCBIfam" id="TIGR02258">
    <property type="entry name" value="2_5_ligase"/>
    <property type="match status" value="1"/>
</dbReference>
<accession>K6W7Q6</accession>
<dbReference type="AlphaFoldDB" id="K6W7Q6"/>
<evidence type="ECO:0000313" key="4">
    <source>
        <dbReference type="Proteomes" id="UP000008366"/>
    </source>
</evidence>
<dbReference type="STRING" id="1184609.KILIM_017_00710"/>
<feature type="short sequence motif" description="HXTX 1" evidence="2">
    <location>
        <begin position="46"/>
        <end position="49"/>
    </location>
</feature>
<dbReference type="Proteomes" id="UP000008366">
    <property type="component" value="Unassembled WGS sequence"/>
</dbReference>
<organism evidence="3 4">
    <name type="scientific">Kineosphaera limosa NBRC 100340</name>
    <dbReference type="NCBI Taxonomy" id="1184609"/>
    <lineage>
        <taxon>Bacteria</taxon>
        <taxon>Bacillati</taxon>
        <taxon>Actinomycetota</taxon>
        <taxon>Actinomycetes</taxon>
        <taxon>Micrococcales</taxon>
        <taxon>Dermatophilaceae</taxon>
        <taxon>Kineosphaera</taxon>
    </lineage>
</organism>
<dbReference type="PANTHER" id="PTHR35561">
    <property type="entry name" value="RNA 2',3'-CYCLIC PHOSPHODIESTERASE"/>
    <property type="match status" value="1"/>
</dbReference>
<feature type="active site" description="Proton donor" evidence="2">
    <location>
        <position position="46"/>
    </location>
</feature>
<feature type="short sequence motif" description="HXTX 2" evidence="2">
    <location>
        <begin position="135"/>
        <end position="138"/>
    </location>
</feature>
<comment type="caution">
    <text evidence="3">The sequence shown here is derived from an EMBL/GenBank/DDBJ whole genome shotgun (WGS) entry which is preliminary data.</text>
</comment>
<evidence type="ECO:0000256" key="2">
    <source>
        <dbReference type="HAMAP-Rule" id="MF_01940"/>
    </source>
</evidence>
<dbReference type="PANTHER" id="PTHR35561:SF1">
    <property type="entry name" value="RNA 2',3'-CYCLIC PHOSPHODIESTERASE"/>
    <property type="match status" value="1"/>
</dbReference>
<dbReference type="SUPFAM" id="SSF55144">
    <property type="entry name" value="LigT-like"/>
    <property type="match status" value="1"/>
</dbReference>
<dbReference type="Gene3D" id="3.90.1140.10">
    <property type="entry name" value="Cyclic phosphodiesterase"/>
    <property type="match status" value="1"/>
</dbReference>
<dbReference type="InterPro" id="IPR004175">
    <property type="entry name" value="RNA_CPDase"/>
</dbReference>
<dbReference type="InterPro" id="IPR009097">
    <property type="entry name" value="Cyclic_Pdiesterase"/>
</dbReference>
<dbReference type="GO" id="GO:0008664">
    <property type="term" value="F:RNA 2',3'-cyclic 3'-phosphodiesterase activity"/>
    <property type="evidence" value="ECO:0007669"/>
    <property type="project" value="UniProtKB-EC"/>
</dbReference>
<dbReference type="Pfam" id="PF13563">
    <property type="entry name" value="2_5_RNA_ligase2"/>
    <property type="match status" value="1"/>
</dbReference>
<comment type="function">
    <text evidence="2">Hydrolyzes RNA 2',3'-cyclic phosphodiester to an RNA 2'-phosphomonoester.</text>
</comment>
<sequence>MRAFVALFPPADVVEHLGEFLAPRRAARGPQAGAIVPRWTRDEHLHLTLAFLPDLADRDLEELADRLAQAAAKRPLDLLRLAGGGAFPDPIDARVLWVGVQPESGHEQLARLAGSVRSAANSAGALVSGGAFTAHVTVARLARATRATRWLRVLQAYDGPDWQPEHLTLVRSHLGQGPHRTPRYEELGTFALGE</sequence>
<protein>
    <recommendedName>
        <fullName evidence="2">RNA 2',3'-cyclic phosphodiesterase</fullName>
        <shortName evidence="2">RNA 2',3'-CPDase</shortName>
        <ecNumber evidence="2">3.1.4.58</ecNumber>
    </recommendedName>
</protein>
<gene>
    <name evidence="3" type="primary">ligT</name>
    <name evidence="3" type="ORF">KILIM_017_00710</name>
</gene>
<comment type="similarity">
    <text evidence="2">Belongs to the 2H phosphoesterase superfamily. ThpR family.</text>
</comment>
<keyword evidence="3" id="KW-0436">Ligase</keyword>
<feature type="active site" description="Proton acceptor" evidence="2">
    <location>
        <position position="135"/>
    </location>
</feature>
<dbReference type="OrthoDB" id="9787070at2"/>
<keyword evidence="1 2" id="KW-0378">Hydrolase</keyword>
<dbReference type="HAMAP" id="MF_01940">
    <property type="entry name" value="RNA_CPDase"/>
    <property type="match status" value="1"/>
</dbReference>
<name>K6W7Q6_9MICO</name>
<dbReference type="eggNOG" id="COG1514">
    <property type="taxonomic scope" value="Bacteria"/>
</dbReference>